<dbReference type="EMBL" id="OU015568">
    <property type="protein sequence ID" value="CAG5084190.1"/>
    <property type="molecule type" value="Genomic_DNA"/>
</dbReference>
<feature type="compositionally biased region" description="Acidic residues" evidence="1">
    <location>
        <begin position="388"/>
        <end position="399"/>
    </location>
</feature>
<accession>A0ABN7RVJ2</accession>
<name>A0ABN7RVJ2_OIKDI</name>
<reference evidence="2 3" key="1">
    <citation type="submission" date="2021-04" db="EMBL/GenBank/DDBJ databases">
        <authorList>
            <person name="Bliznina A."/>
        </authorList>
    </citation>
    <scope>NUCLEOTIDE SEQUENCE [LARGE SCALE GENOMIC DNA]</scope>
</reference>
<evidence type="ECO:0000313" key="2">
    <source>
        <dbReference type="EMBL" id="CAG5084190.1"/>
    </source>
</evidence>
<feature type="region of interest" description="Disordered" evidence="1">
    <location>
        <begin position="310"/>
        <end position="363"/>
    </location>
</feature>
<feature type="compositionally biased region" description="Basic and acidic residues" evidence="1">
    <location>
        <begin position="144"/>
        <end position="161"/>
    </location>
</feature>
<feature type="region of interest" description="Disordered" evidence="1">
    <location>
        <begin position="378"/>
        <end position="404"/>
    </location>
</feature>
<sequence>MDEEVIDLLEDFSDREFDEEEQEDEEPELDEADLQEIDEMDEPEQEEYEPEPYVPPKPAGKIPLSSADLLASPERPKRKIPTNSASGNRQGKIPLNLLASPEKAPRRPGNATGPRKQGKILSSADLLASPERPKKRTISQKPVKKPDDHLAKQIFEVEKKEPPRKKILLNSDDLLASPEKPKKVARRTVLPPGTSPAQKKKILTSAQLLESPEKVQKRMPPPPPGSQKKKILNSAELMASPEKVQKRPGPPPPGSKKRKILSSEDLLASPEKPTGSVLRGTGQSANQQVKMIQRKKMDINLSFKELTERNKVVEKPASPEEEEEEDERMPIEVTIAKSKKPAKPAQPAQRKIPLTSSQLIDSPKKPIPVLKKKVANHSKKLSFPGPEEQIEVVDSDEERTEQKKLPIEVTIRNKPAAEDDGPDSEDELYDVKERVENLQDDLQEMWGLLQKLTAFALDVTRKTTDPDIRKHAKSIFKEAAMFENVCPRASWEKMKRSVEDPVPFFGTNVDKCCQTGEEPRKKTSSKLNNRKVKNQDFLSLMYPVD</sequence>
<dbReference type="Proteomes" id="UP001158576">
    <property type="component" value="Chromosome PAR"/>
</dbReference>
<keyword evidence="3" id="KW-1185">Reference proteome</keyword>
<evidence type="ECO:0000256" key="1">
    <source>
        <dbReference type="SAM" id="MobiDB-lite"/>
    </source>
</evidence>
<feature type="compositionally biased region" description="Low complexity" evidence="1">
    <location>
        <begin position="343"/>
        <end position="353"/>
    </location>
</feature>
<feature type="compositionally biased region" description="Acidic residues" evidence="1">
    <location>
        <begin position="1"/>
        <end position="50"/>
    </location>
</feature>
<gene>
    <name evidence="2" type="ORF">OKIOD_LOCUS2132</name>
</gene>
<protein>
    <submittedName>
        <fullName evidence="2">Oidioi.mRNA.OKI2018_I69.PAR.g10574.t1.cds</fullName>
    </submittedName>
</protein>
<feature type="region of interest" description="Disordered" evidence="1">
    <location>
        <begin position="1"/>
        <end position="287"/>
    </location>
</feature>
<evidence type="ECO:0000313" key="3">
    <source>
        <dbReference type="Proteomes" id="UP001158576"/>
    </source>
</evidence>
<organism evidence="2 3">
    <name type="scientific">Oikopleura dioica</name>
    <name type="common">Tunicate</name>
    <dbReference type="NCBI Taxonomy" id="34765"/>
    <lineage>
        <taxon>Eukaryota</taxon>
        <taxon>Metazoa</taxon>
        <taxon>Chordata</taxon>
        <taxon>Tunicata</taxon>
        <taxon>Appendicularia</taxon>
        <taxon>Copelata</taxon>
        <taxon>Oikopleuridae</taxon>
        <taxon>Oikopleura</taxon>
    </lineage>
</organism>
<proteinExistence type="predicted"/>